<dbReference type="EMBL" id="BTRK01000004">
    <property type="protein sequence ID" value="GMR48521.1"/>
    <property type="molecule type" value="Genomic_DNA"/>
</dbReference>
<accession>A0AAN5CQ01</accession>
<feature type="non-terminal residue" evidence="1">
    <location>
        <position position="1"/>
    </location>
</feature>
<gene>
    <name evidence="1" type="ORF">PMAYCL1PPCAC_18716</name>
</gene>
<evidence type="ECO:0000313" key="1">
    <source>
        <dbReference type="EMBL" id="GMR48521.1"/>
    </source>
</evidence>
<proteinExistence type="predicted"/>
<sequence>HDQIHPQHLHCLEGRILNGARSHEGDHDSNDVNGQLELEELGDRVVHVATPHHYLDDGGEVIISEDDIRCFLRHISTSDT</sequence>
<feature type="non-terminal residue" evidence="1">
    <location>
        <position position="80"/>
    </location>
</feature>
<organism evidence="1 2">
    <name type="scientific">Pristionchus mayeri</name>
    <dbReference type="NCBI Taxonomy" id="1317129"/>
    <lineage>
        <taxon>Eukaryota</taxon>
        <taxon>Metazoa</taxon>
        <taxon>Ecdysozoa</taxon>
        <taxon>Nematoda</taxon>
        <taxon>Chromadorea</taxon>
        <taxon>Rhabditida</taxon>
        <taxon>Rhabditina</taxon>
        <taxon>Diplogasteromorpha</taxon>
        <taxon>Diplogasteroidea</taxon>
        <taxon>Neodiplogasteridae</taxon>
        <taxon>Pristionchus</taxon>
    </lineage>
</organism>
<reference evidence="2" key="1">
    <citation type="submission" date="2022-10" db="EMBL/GenBank/DDBJ databases">
        <title>Genome assembly of Pristionchus species.</title>
        <authorList>
            <person name="Yoshida K."/>
            <person name="Sommer R.J."/>
        </authorList>
    </citation>
    <scope>NUCLEOTIDE SEQUENCE [LARGE SCALE GENOMIC DNA]</scope>
    <source>
        <strain evidence="2">RS5460</strain>
    </source>
</reference>
<protein>
    <submittedName>
        <fullName evidence="1">Uncharacterized protein</fullName>
    </submittedName>
</protein>
<dbReference type="Proteomes" id="UP001328107">
    <property type="component" value="Unassembled WGS sequence"/>
</dbReference>
<comment type="caution">
    <text evidence="1">The sequence shown here is derived from an EMBL/GenBank/DDBJ whole genome shotgun (WGS) entry which is preliminary data.</text>
</comment>
<keyword evidence="2" id="KW-1185">Reference proteome</keyword>
<evidence type="ECO:0000313" key="2">
    <source>
        <dbReference type="Proteomes" id="UP001328107"/>
    </source>
</evidence>
<dbReference type="AlphaFoldDB" id="A0AAN5CQ01"/>
<name>A0AAN5CQ01_9BILA</name>